<proteinExistence type="inferred from homology"/>
<keyword evidence="3" id="KW-0808">Transferase</keyword>
<dbReference type="InterPro" id="IPR002941">
    <property type="entry name" value="DNA_methylase_N4/N6"/>
</dbReference>
<protein>
    <submittedName>
        <fullName evidence="6">Methylase N-4/N-6 protein</fullName>
    </submittedName>
</protein>
<gene>
    <name evidence="6" type="ORF">UT64_C0014G0012</name>
</gene>
<dbReference type="GO" id="GO:0032259">
    <property type="term" value="P:methylation"/>
    <property type="evidence" value="ECO:0007669"/>
    <property type="project" value="UniProtKB-KW"/>
</dbReference>
<evidence type="ECO:0000256" key="1">
    <source>
        <dbReference type="ARBA" id="ARBA00006594"/>
    </source>
</evidence>
<dbReference type="PRINTS" id="PR00506">
    <property type="entry name" value="D21N6MTFRASE"/>
</dbReference>
<dbReference type="Proteomes" id="UP000034137">
    <property type="component" value="Unassembled WGS sequence"/>
</dbReference>
<evidence type="ECO:0000256" key="4">
    <source>
        <dbReference type="ARBA" id="ARBA00022691"/>
    </source>
</evidence>
<name>A0A0G0PYB9_9BACT</name>
<evidence type="ECO:0000259" key="5">
    <source>
        <dbReference type="Pfam" id="PF01555"/>
    </source>
</evidence>
<evidence type="ECO:0000313" key="6">
    <source>
        <dbReference type="EMBL" id="KKR33129.1"/>
    </source>
</evidence>
<keyword evidence="4" id="KW-0949">S-adenosyl-L-methionine</keyword>
<dbReference type="Gene3D" id="3.90.1530.10">
    <property type="entry name" value="Conserved hypothetical protein from pyrococcus furiosus pfu- 392566-001, ParB domain"/>
    <property type="match status" value="1"/>
</dbReference>
<evidence type="ECO:0000256" key="2">
    <source>
        <dbReference type="ARBA" id="ARBA00022603"/>
    </source>
</evidence>
<dbReference type="PROSITE" id="PS00092">
    <property type="entry name" value="N6_MTASE"/>
    <property type="match status" value="1"/>
</dbReference>
<dbReference type="Gene3D" id="3.40.50.150">
    <property type="entry name" value="Vaccinia Virus protein VP39"/>
    <property type="match status" value="1"/>
</dbReference>
<feature type="domain" description="DNA methylase N-4/N-6" evidence="5">
    <location>
        <begin position="190"/>
        <end position="409"/>
    </location>
</feature>
<dbReference type="InterPro" id="IPR002295">
    <property type="entry name" value="N4/N6-MTase_EcoPI_Mod-like"/>
</dbReference>
<dbReference type="GO" id="GO:0008170">
    <property type="term" value="F:N-methyltransferase activity"/>
    <property type="evidence" value="ECO:0007669"/>
    <property type="project" value="InterPro"/>
</dbReference>
<dbReference type="PIRSF" id="PIRSF036758">
    <property type="entry name" value="Aden_M_ParB"/>
    <property type="match status" value="1"/>
</dbReference>
<dbReference type="AlphaFoldDB" id="A0A0G0PYB9"/>
<evidence type="ECO:0000256" key="3">
    <source>
        <dbReference type="ARBA" id="ARBA00022679"/>
    </source>
</evidence>
<dbReference type="SUPFAM" id="SSF53335">
    <property type="entry name" value="S-adenosyl-L-methionine-dependent methyltransferases"/>
    <property type="match status" value="1"/>
</dbReference>
<dbReference type="InterPro" id="IPR002052">
    <property type="entry name" value="DNA_methylase_N6_adenine_CS"/>
</dbReference>
<comment type="similarity">
    <text evidence="1">Belongs to the N(4)/N(6)-methyltransferase family.</text>
</comment>
<evidence type="ECO:0000313" key="7">
    <source>
        <dbReference type="Proteomes" id="UP000034137"/>
    </source>
</evidence>
<dbReference type="InterPro" id="IPR029063">
    <property type="entry name" value="SAM-dependent_MTases_sf"/>
</dbReference>
<keyword evidence="2 6" id="KW-0489">Methyltransferase</keyword>
<reference evidence="6 7" key="1">
    <citation type="journal article" date="2015" name="Nature">
        <title>rRNA introns, odd ribosomes, and small enigmatic genomes across a large radiation of phyla.</title>
        <authorList>
            <person name="Brown C.T."/>
            <person name="Hug L.A."/>
            <person name="Thomas B.C."/>
            <person name="Sharon I."/>
            <person name="Castelle C.J."/>
            <person name="Singh A."/>
            <person name="Wilkins M.J."/>
            <person name="Williams K.H."/>
            <person name="Banfield J.F."/>
        </authorList>
    </citation>
    <scope>NUCLEOTIDE SEQUENCE [LARGE SCALE GENOMIC DNA]</scope>
</reference>
<dbReference type="InterPro" id="IPR015840">
    <property type="entry name" value="DNA_MeTrfase_ParB"/>
</dbReference>
<dbReference type="EMBL" id="LBXO01000014">
    <property type="protein sequence ID" value="KKR33129.1"/>
    <property type="molecule type" value="Genomic_DNA"/>
</dbReference>
<dbReference type="GO" id="GO:0003677">
    <property type="term" value="F:DNA binding"/>
    <property type="evidence" value="ECO:0007669"/>
    <property type="project" value="InterPro"/>
</dbReference>
<dbReference type="SUPFAM" id="SSF110849">
    <property type="entry name" value="ParB/Sulfiredoxin"/>
    <property type="match status" value="1"/>
</dbReference>
<comment type="caution">
    <text evidence="6">The sequence shown here is derived from an EMBL/GenBank/DDBJ whole genome shotgun (WGS) entry which is preliminary data.</text>
</comment>
<accession>A0A0G0PYB9</accession>
<organism evidence="6 7">
    <name type="scientific">Candidatus Falkowbacteria bacterium GW2011_GWF2_39_8</name>
    <dbReference type="NCBI Taxonomy" id="1618642"/>
    <lineage>
        <taxon>Bacteria</taxon>
        <taxon>Candidatus Falkowiibacteriota</taxon>
    </lineage>
</organism>
<dbReference type="InterPro" id="IPR036086">
    <property type="entry name" value="ParB/Sulfiredoxin_sf"/>
</dbReference>
<sequence length="425" mass="48596">MPKEKLEWHTEKRSVAELIPNDKNPRVMSPKQIEDLKRSLQKFNLVEIPVIDTDNNVLAGHQRLMVFKLLGRENETIEVRVPSRKLSKKECEQYLLTSNRVHGDWDWAKLAENFDIDLLINSGFDDTDLSHLFNDLTVEDDEFDIEKELEKIKNPKTKLGEIYQLGDHTIICADSTDPKTVKRLLGSCKVDMIYQDPPYNIGLSYNKGVGGKKNYGGTVNDSKSDSEFKDFLKSALANGLSACKSNAHIFTYCDQKYIWLLQTLYQELNITNKRVALWIKNNSVPTPQVAFNKQYEPCVYGTVGSPYLSDKVLNLSEIINKEIGTGNRTIEDIYDILDIWLVKRINGTEYQHPTEKPPALHEKPLRRCTKPGDLILDLFAGSGSLMIACEQLKRSAYMVEREPIFVDLIICRYEKLTGCKAKKIN</sequence>
<dbReference type="Pfam" id="PF01555">
    <property type="entry name" value="N6_N4_Mtase"/>
    <property type="match status" value="1"/>
</dbReference>